<feature type="transmembrane region" description="Helical" evidence="7">
    <location>
        <begin position="183"/>
        <end position="201"/>
    </location>
</feature>
<evidence type="ECO:0000256" key="5">
    <source>
        <dbReference type="ARBA" id="ARBA00023136"/>
    </source>
</evidence>
<accession>A0A5D0NQ37</accession>
<evidence type="ECO:0000256" key="2">
    <source>
        <dbReference type="ARBA" id="ARBA00007362"/>
    </source>
</evidence>
<dbReference type="EMBL" id="VSFG01000002">
    <property type="protein sequence ID" value="TYB46258.1"/>
    <property type="molecule type" value="Genomic_DNA"/>
</dbReference>
<keyword evidence="5 7" id="KW-0472">Membrane</keyword>
<feature type="transmembrane region" description="Helical" evidence="7">
    <location>
        <begin position="123"/>
        <end position="146"/>
    </location>
</feature>
<comment type="caution">
    <text evidence="9">The sequence shown here is derived from an EMBL/GenBank/DDBJ whole genome shotgun (WGS) entry which is preliminary data.</text>
</comment>
<feature type="domain" description="EamA" evidence="8">
    <location>
        <begin position="74"/>
        <end position="196"/>
    </location>
</feature>
<dbReference type="InterPro" id="IPR037185">
    <property type="entry name" value="EmrE-like"/>
</dbReference>
<comment type="subcellular location">
    <subcellularLocation>
        <location evidence="1">Membrane</location>
        <topology evidence="1">Multi-pass membrane protein</topology>
    </subcellularLocation>
</comment>
<evidence type="ECO:0000256" key="1">
    <source>
        <dbReference type="ARBA" id="ARBA00004141"/>
    </source>
</evidence>
<sequence>MSGRGPGNGRPAFPGIADGDRVLRSACRPAPGGDASVTASPECREPVRAPRSGAGIPAARRLAAAAPPVVFVPIWSSGYLAGTIGARSGASLALVAWRFLAAFAVLGAVSLATRAPWPKDRRVYAHLLVTGVLLQTVQLGGVFFGLGHGVPAGLSALILSACPLIVAAVAVPVFAERLTGRQWAGLALGLAGVVVCVSGNVSGGGASGAGCAYTGLALAGLAAGTLYQKRFGGAVDLRTGTAVQLLGATVTTFPLAMAHGGLRMPLTSAALGSLAWLAVVNSIGALILLFVLLRRGTGGAATSLLYLVPPVTAVLAVPVLGQALTASVLLGMAVSGTGVLLVLLRGRERTG</sequence>
<feature type="region of interest" description="Disordered" evidence="6">
    <location>
        <begin position="29"/>
        <end position="48"/>
    </location>
</feature>
<dbReference type="PANTHER" id="PTHR32322:SF2">
    <property type="entry name" value="EAMA DOMAIN-CONTAINING PROTEIN"/>
    <property type="match status" value="1"/>
</dbReference>
<feature type="transmembrane region" description="Helical" evidence="7">
    <location>
        <begin position="274"/>
        <end position="293"/>
    </location>
</feature>
<feature type="transmembrane region" description="Helical" evidence="7">
    <location>
        <begin position="62"/>
        <end position="84"/>
    </location>
</feature>
<dbReference type="Pfam" id="PF00892">
    <property type="entry name" value="EamA"/>
    <property type="match status" value="2"/>
</dbReference>
<evidence type="ECO:0000256" key="4">
    <source>
        <dbReference type="ARBA" id="ARBA00022989"/>
    </source>
</evidence>
<feature type="transmembrane region" description="Helical" evidence="7">
    <location>
        <begin position="207"/>
        <end position="227"/>
    </location>
</feature>
<evidence type="ECO:0000313" key="9">
    <source>
        <dbReference type="EMBL" id="TYB46258.1"/>
    </source>
</evidence>
<organism evidence="9 10">
    <name type="scientific">Actinomadura chibensis</name>
    <dbReference type="NCBI Taxonomy" id="392828"/>
    <lineage>
        <taxon>Bacteria</taxon>
        <taxon>Bacillati</taxon>
        <taxon>Actinomycetota</taxon>
        <taxon>Actinomycetes</taxon>
        <taxon>Streptosporangiales</taxon>
        <taxon>Thermomonosporaceae</taxon>
        <taxon>Actinomadura</taxon>
    </lineage>
</organism>
<comment type="similarity">
    <text evidence="2">Belongs to the EamA transporter family.</text>
</comment>
<keyword evidence="4 7" id="KW-1133">Transmembrane helix</keyword>
<dbReference type="PANTHER" id="PTHR32322">
    <property type="entry name" value="INNER MEMBRANE TRANSPORTER"/>
    <property type="match status" value="1"/>
</dbReference>
<reference evidence="9 10" key="1">
    <citation type="submission" date="2019-08" db="EMBL/GenBank/DDBJ databases">
        <title>Actinomadura sp. nov. CYP1-5 isolated from mountain soil.</title>
        <authorList>
            <person name="Songsumanus A."/>
            <person name="Kuncharoen N."/>
            <person name="Kudo T."/>
            <person name="Yuki M."/>
            <person name="Igarashi Y."/>
            <person name="Tanasupawat S."/>
        </authorList>
    </citation>
    <scope>NUCLEOTIDE SEQUENCE [LARGE SCALE GENOMIC DNA]</scope>
    <source>
        <strain evidence="9 10">JCM 14158</strain>
    </source>
</reference>
<feature type="transmembrane region" description="Helical" evidence="7">
    <location>
        <begin position="152"/>
        <end position="171"/>
    </location>
</feature>
<dbReference type="Proteomes" id="UP000323380">
    <property type="component" value="Unassembled WGS sequence"/>
</dbReference>
<proteinExistence type="inferred from homology"/>
<protein>
    <submittedName>
        <fullName evidence="9">DMT family transporter</fullName>
    </submittedName>
</protein>
<evidence type="ECO:0000313" key="10">
    <source>
        <dbReference type="Proteomes" id="UP000323380"/>
    </source>
</evidence>
<dbReference type="InterPro" id="IPR000620">
    <property type="entry name" value="EamA_dom"/>
</dbReference>
<evidence type="ECO:0000256" key="7">
    <source>
        <dbReference type="SAM" id="Phobius"/>
    </source>
</evidence>
<feature type="transmembrane region" description="Helical" evidence="7">
    <location>
        <begin position="326"/>
        <end position="344"/>
    </location>
</feature>
<dbReference type="AlphaFoldDB" id="A0A5D0NQ37"/>
<keyword evidence="10" id="KW-1185">Reference proteome</keyword>
<feature type="transmembrane region" description="Helical" evidence="7">
    <location>
        <begin position="239"/>
        <end position="262"/>
    </location>
</feature>
<gene>
    <name evidence="9" type="ORF">FXF69_13350</name>
</gene>
<dbReference type="STRING" id="1220554.GCA_001552135_06493"/>
<name>A0A5D0NQ37_9ACTN</name>
<feature type="domain" description="EamA" evidence="8">
    <location>
        <begin position="216"/>
        <end position="343"/>
    </location>
</feature>
<evidence type="ECO:0000256" key="6">
    <source>
        <dbReference type="SAM" id="MobiDB-lite"/>
    </source>
</evidence>
<dbReference type="SUPFAM" id="SSF103481">
    <property type="entry name" value="Multidrug resistance efflux transporter EmrE"/>
    <property type="match status" value="2"/>
</dbReference>
<evidence type="ECO:0000256" key="3">
    <source>
        <dbReference type="ARBA" id="ARBA00022692"/>
    </source>
</evidence>
<dbReference type="GO" id="GO:0016020">
    <property type="term" value="C:membrane"/>
    <property type="evidence" value="ECO:0007669"/>
    <property type="project" value="UniProtKB-SubCell"/>
</dbReference>
<feature type="transmembrane region" description="Helical" evidence="7">
    <location>
        <begin position="90"/>
        <end position="111"/>
    </location>
</feature>
<evidence type="ECO:0000259" key="8">
    <source>
        <dbReference type="Pfam" id="PF00892"/>
    </source>
</evidence>
<keyword evidence="3 7" id="KW-0812">Transmembrane</keyword>
<feature type="transmembrane region" description="Helical" evidence="7">
    <location>
        <begin position="300"/>
        <end position="320"/>
    </location>
</feature>
<dbReference type="InterPro" id="IPR050638">
    <property type="entry name" value="AA-Vitamin_Transporters"/>
</dbReference>